<evidence type="ECO:0000313" key="1">
    <source>
        <dbReference type="EnsemblMetazoa" id="CJA38485.1"/>
    </source>
</evidence>
<sequence>MPRLLVARLRPGSRMLFGTARLLPVSVSTWLHRRLYRQTISGKEVCERRTPPLAATLLISWLITEIRKLAILMGQGQKTLPYLVSAGFVSGMLRRALSAGARRFGLGWIYEVERFRFNESGGSRRADQ</sequence>
<accession>A0A8R1EN01</accession>
<reference evidence="1" key="2">
    <citation type="submission" date="2022-06" db="UniProtKB">
        <authorList>
            <consortium name="EnsemblMetazoa"/>
        </authorList>
    </citation>
    <scope>IDENTIFICATION</scope>
    <source>
        <strain evidence="1">DF5081</strain>
    </source>
</reference>
<reference evidence="2" key="1">
    <citation type="submission" date="2010-08" db="EMBL/GenBank/DDBJ databases">
        <authorList>
            <consortium name="Caenorhabditis japonica Sequencing Consortium"/>
            <person name="Wilson R.K."/>
        </authorList>
    </citation>
    <scope>NUCLEOTIDE SEQUENCE [LARGE SCALE GENOMIC DNA]</scope>
    <source>
        <strain evidence="2">DF5081</strain>
    </source>
</reference>
<dbReference type="AlphaFoldDB" id="A0A8R1EN01"/>
<protein>
    <submittedName>
        <fullName evidence="1">Uncharacterized protein</fullName>
    </submittedName>
</protein>
<dbReference type="Proteomes" id="UP000005237">
    <property type="component" value="Unassembled WGS sequence"/>
</dbReference>
<organism evidence="1 2">
    <name type="scientific">Caenorhabditis japonica</name>
    <dbReference type="NCBI Taxonomy" id="281687"/>
    <lineage>
        <taxon>Eukaryota</taxon>
        <taxon>Metazoa</taxon>
        <taxon>Ecdysozoa</taxon>
        <taxon>Nematoda</taxon>
        <taxon>Chromadorea</taxon>
        <taxon>Rhabditida</taxon>
        <taxon>Rhabditina</taxon>
        <taxon>Rhabditomorpha</taxon>
        <taxon>Rhabditoidea</taxon>
        <taxon>Rhabditidae</taxon>
        <taxon>Peloderinae</taxon>
        <taxon>Caenorhabditis</taxon>
    </lineage>
</organism>
<dbReference type="EnsemblMetazoa" id="CJA38485.1">
    <property type="protein sequence ID" value="CJA38485.1"/>
    <property type="gene ID" value="WBGene00214332"/>
</dbReference>
<proteinExistence type="predicted"/>
<name>A0A8R1EN01_CAEJA</name>
<keyword evidence="2" id="KW-1185">Reference proteome</keyword>
<evidence type="ECO:0000313" key="2">
    <source>
        <dbReference type="Proteomes" id="UP000005237"/>
    </source>
</evidence>